<protein>
    <submittedName>
        <fullName evidence="2">LuxR C-terminal-related transcriptional regulator</fullName>
    </submittedName>
</protein>
<organism evidence="2 3">
    <name type="scientific">Actinocorallia longicatena</name>
    <dbReference type="NCBI Taxonomy" id="111803"/>
    <lineage>
        <taxon>Bacteria</taxon>
        <taxon>Bacillati</taxon>
        <taxon>Actinomycetota</taxon>
        <taxon>Actinomycetes</taxon>
        <taxon>Streptosporangiales</taxon>
        <taxon>Thermomonosporaceae</taxon>
        <taxon>Actinocorallia</taxon>
    </lineage>
</organism>
<feature type="domain" description="HTH luxR-type" evidence="1">
    <location>
        <begin position="707"/>
        <end position="774"/>
    </location>
</feature>
<dbReference type="PRINTS" id="PR00364">
    <property type="entry name" value="DISEASERSIST"/>
</dbReference>
<evidence type="ECO:0000313" key="2">
    <source>
        <dbReference type="EMBL" id="GAA3218217.1"/>
    </source>
</evidence>
<dbReference type="Pfam" id="PF25872">
    <property type="entry name" value="HTH_77"/>
    <property type="match status" value="1"/>
</dbReference>
<dbReference type="InterPro" id="IPR027417">
    <property type="entry name" value="P-loop_NTPase"/>
</dbReference>
<dbReference type="Pfam" id="PF00196">
    <property type="entry name" value="GerE"/>
    <property type="match status" value="1"/>
</dbReference>
<dbReference type="Gene3D" id="3.40.50.300">
    <property type="entry name" value="P-loop containing nucleotide triphosphate hydrolases"/>
    <property type="match status" value="1"/>
</dbReference>
<dbReference type="InterPro" id="IPR016032">
    <property type="entry name" value="Sig_transdc_resp-reg_C-effctor"/>
</dbReference>
<gene>
    <name evidence="2" type="ORF">GCM10010468_41560</name>
</gene>
<dbReference type="Gene3D" id="1.25.40.10">
    <property type="entry name" value="Tetratricopeptide repeat domain"/>
    <property type="match status" value="1"/>
</dbReference>
<dbReference type="EMBL" id="BAAAUV010000009">
    <property type="protein sequence ID" value="GAA3218217.1"/>
    <property type="molecule type" value="Genomic_DNA"/>
</dbReference>
<evidence type="ECO:0000259" key="1">
    <source>
        <dbReference type="PROSITE" id="PS50043"/>
    </source>
</evidence>
<dbReference type="CDD" id="cd06170">
    <property type="entry name" value="LuxR_C_like"/>
    <property type="match status" value="1"/>
</dbReference>
<sequence>MAVGTFRGGLPVEVTGFVGRSEELAEVGRLLERARLVTVVGAGGVGKTRVALRVARSVAARYPGGVCLVELSGLHDPELLPGTVGLALGLPEQSVRSQLETVLDYLRGRELLLVLDTCEHLVDACAMFADTVLREAPGVTVLATSRQPLDVPGEHTYPVPPLPVPEPYGASGGGSVEGSAVELFAQRAAAVCPGFQITAANHDQVLALCRRLDGIPLAIELATVRLRALSLDQLLDRLEDRFRLLAGGRRTALPRHQTLRTAIDWSHELCTPAERLLWARLSVFAGPFDLATAEHVCADDVLPRAEVMEPLIGLVDKSLVLRDGDGGQYRMLDTIREYGAENLAGFDDADALRGRHVDRHLAEVRFFDENFTDDAQADRYHALRGKHDGLRASLQYALALPGRQRDAAALAARLWGYWQISGLLTEGRYWLTKALDRFPEPCSERAELLTVRAYLTTFGSDPVAAAADLNEAIPMADALGDLRVGARARVYLHLVAVFGGDPDRAVALSAEAREKLAATGDVVGLSQLDTQDGHLYHMTGDHFRALDFCERGLRRLGAGSRERWIRGYLLYVSSVAHYRKGDHAAAAERARAALHCKFALGDRIGIAYCLETFVLLAVSTDRHARAAWLLGAADPLWERAGSRFSGTAAMNELHRSAETKVRASLPPGRYEELHSLGARTAIEQVVEAAINDADPPALVPSARAQETPTALDALTRREREVAALVAEGLSNREIAGRLFISKRTADAHVEHILSKLGISSRVLIAGLLEAARHR</sequence>
<dbReference type="Proteomes" id="UP001501237">
    <property type="component" value="Unassembled WGS sequence"/>
</dbReference>
<keyword evidence="3" id="KW-1185">Reference proteome</keyword>
<dbReference type="Gene3D" id="1.10.10.10">
    <property type="entry name" value="Winged helix-like DNA-binding domain superfamily/Winged helix DNA-binding domain"/>
    <property type="match status" value="1"/>
</dbReference>
<accession>A0ABP6QBP8</accession>
<comment type="caution">
    <text evidence="2">The sequence shown here is derived from an EMBL/GenBank/DDBJ whole genome shotgun (WGS) entry which is preliminary data.</text>
</comment>
<evidence type="ECO:0000313" key="3">
    <source>
        <dbReference type="Proteomes" id="UP001501237"/>
    </source>
</evidence>
<reference evidence="3" key="1">
    <citation type="journal article" date="2019" name="Int. J. Syst. Evol. Microbiol.">
        <title>The Global Catalogue of Microorganisms (GCM) 10K type strain sequencing project: providing services to taxonomists for standard genome sequencing and annotation.</title>
        <authorList>
            <consortium name="The Broad Institute Genomics Platform"/>
            <consortium name="The Broad Institute Genome Sequencing Center for Infectious Disease"/>
            <person name="Wu L."/>
            <person name="Ma J."/>
        </authorList>
    </citation>
    <scope>NUCLEOTIDE SEQUENCE [LARGE SCALE GENOMIC DNA]</scope>
    <source>
        <strain evidence="3">JCM 9377</strain>
    </source>
</reference>
<proteinExistence type="predicted"/>
<dbReference type="SUPFAM" id="SSF46894">
    <property type="entry name" value="C-terminal effector domain of the bipartite response regulators"/>
    <property type="match status" value="1"/>
</dbReference>
<dbReference type="PROSITE" id="PS50043">
    <property type="entry name" value="HTH_LUXR_2"/>
    <property type="match status" value="1"/>
</dbReference>
<name>A0ABP6QBP8_9ACTN</name>
<dbReference type="SMART" id="SM00421">
    <property type="entry name" value="HTH_LUXR"/>
    <property type="match status" value="1"/>
</dbReference>
<dbReference type="SUPFAM" id="SSF52540">
    <property type="entry name" value="P-loop containing nucleoside triphosphate hydrolases"/>
    <property type="match status" value="1"/>
</dbReference>
<dbReference type="PANTHER" id="PTHR47691">
    <property type="entry name" value="REGULATOR-RELATED"/>
    <property type="match status" value="1"/>
</dbReference>
<dbReference type="InterPro" id="IPR058852">
    <property type="entry name" value="HTH_77"/>
</dbReference>
<dbReference type="PRINTS" id="PR00038">
    <property type="entry name" value="HTHLUXR"/>
</dbReference>
<dbReference type="InterPro" id="IPR011990">
    <property type="entry name" value="TPR-like_helical_dom_sf"/>
</dbReference>
<dbReference type="InterPro" id="IPR000792">
    <property type="entry name" value="Tscrpt_reg_LuxR_C"/>
</dbReference>
<dbReference type="InterPro" id="IPR036388">
    <property type="entry name" value="WH-like_DNA-bd_sf"/>
</dbReference>
<dbReference type="PANTHER" id="PTHR47691:SF3">
    <property type="entry name" value="HTH-TYPE TRANSCRIPTIONAL REGULATOR RV0890C-RELATED"/>
    <property type="match status" value="1"/>
</dbReference>
<dbReference type="RefSeq" id="WP_344830761.1">
    <property type="nucleotide sequence ID" value="NZ_BAAAUV010000009.1"/>
</dbReference>